<dbReference type="EMBL" id="CM051399">
    <property type="protein sequence ID" value="KAJ4716720.1"/>
    <property type="molecule type" value="Genomic_DNA"/>
</dbReference>
<evidence type="ECO:0000313" key="2">
    <source>
        <dbReference type="Proteomes" id="UP001164539"/>
    </source>
</evidence>
<comment type="caution">
    <text evidence="1">The sequence shown here is derived from an EMBL/GenBank/DDBJ whole genome shotgun (WGS) entry which is preliminary data.</text>
</comment>
<accession>A0ACC1XZQ9</accession>
<name>A0ACC1XZQ9_MELAZ</name>
<dbReference type="Proteomes" id="UP001164539">
    <property type="component" value="Chromosome 6"/>
</dbReference>
<proteinExistence type="predicted"/>
<protein>
    <submittedName>
        <fullName evidence="1">Urb2/Npa2 family protein</fullName>
    </submittedName>
</protein>
<gene>
    <name evidence="1" type="ORF">OWV82_011700</name>
</gene>
<organism evidence="1 2">
    <name type="scientific">Melia azedarach</name>
    <name type="common">Chinaberry tree</name>
    <dbReference type="NCBI Taxonomy" id="155640"/>
    <lineage>
        <taxon>Eukaryota</taxon>
        <taxon>Viridiplantae</taxon>
        <taxon>Streptophyta</taxon>
        <taxon>Embryophyta</taxon>
        <taxon>Tracheophyta</taxon>
        <taxon>Spermatophyta</taxon>
        <taxon>Magnoliopsida</taxon>
        <taxon>eudicotyledons</taxon>
        <taxon>Gunneridae</taxon>
        <taxon>Pentapetalae</taxon>
        <taxon>rosids</taxon>
        <taxon>malvids</taxon>
        <taxon>Sapindales</taxon>
        <taxon>Meliaceae</taxon>
        <taxon>Melia</taxon>
    </lineage>
</organism>
<evidence type="ECO:0000313" key="1">
    <source>
        <dbReference type="EMBL" id="KAJ4716720.1"/>
    </source>
</evidence>
<sequence length="2155" mass="242671">MADLSMKSAKKKKRKLTSPEQNEIPSKARSTRLSEKEPTEIEPDQKLEEERNPWRNLKLILSIQNKDIDLKKKVELAYSCVNLRVTGGRTDADEEYETVKTSRLIVFLSDWIQSLLISTEKKIELNGERSQSGLVEASLDFRCWVIFKFCLEESLKWHVSLSFSRNLLRAISCVARNTLSLLDEKSYCSEKLFFVGERLELYNTFLDCVSLVFSLPGGLLNENLDLWISTIDPVLELVLKSYAQNLHDCNLSAFVLQFSCFVLEPFSRFLRVHPTRKNGFRDFVDKLLEPLLHLLGSLHLHVDDRNSGPTRTLLQLLEEVLSNGLFHPTHIDGFLGLRSVEKYLASHGKLRDTKTIIKSYHRHLFDKLESFMAAKKVLVLNGIGQLFHLLVDRIKKQKGASVLSEGTKMSWKNGASSQLEKHLSGHMTRDSFGSSTALPEQSDSSSNLNSETRKSLFEFFVQIMEPLLAEMNGYVQAELVERPVLLDVHCTLKSVNSLLASFMHENVYLRTEDISGGACFNFLKELHDAIMSLACNLPWVSNCDIDNGMQREMFTDLAKELLVAVGYFLDIEYDVFGHDLVSLWLMMLSYLGIGLSFLDEPDQHALATQTLKVGCQLINLYSELRQVDNIIFSLCKAVRLVISFGSDDEVINARFLSMNSLPCEAYTKSVGMVLCSQEFRLSVQNAIRSIPEGQASRCIRQLTADISESVEWMKGSCAVTDEKELRKLKLRYQGILGFDLQAELLGRYLSEMHALVLDSLVVTMGNSNLLGLAIKDLMIIIRPCISSLVQLHWDSVNEFLFSVTGKTFENGVGGKRNGLQKYGLSTQWVFVFFFRLYMSCRSLYRQVISLMPANTSKKISAAMGDSFSAYSGKDWMEKTDWTTEGYFSWIVQSPISLVDVIKFVSDIFLKENVTDCCILIYVLHAMALQRLVDLNKQIKSLEYLVEKMENADQIKLLDDAELSQYHKRCKKWRKRMLILNQEAVGLADFMMGYVSVVTDEQPVMPLTDDASCEDECVQELNGSKAWTLGICAVDEKSFPTALWWIISQNIDIWCIHAASKKLKSFLSLLIHTSLPCMASNFFSAQKHLREAGGLKKITVHQISSELLSDSFLYEHKFVRRHLASRFCRILEKSALSLFKDFTNGDFDFSSLPNWIKVLNDLENSVLVSGNKPVTSDSFPAEKSSYSLDKLCKEQIAFQFGGLKFRLFQGLLNLLCWMPKEYLNSRSFSLYATYILNLERIVVGSLLQCRGALFSHNRCELFRLFVSCRRTLKNIIMVSCEEKAECSQSSLIPMLSEAHFVLWLFKSVFLVIGPQESLTDDCFQEVGDLIFSLMDHTSYIFATLSKYHFSSAIDSSIVSEKPHKEQPSSHVGSEHDNLNKSGPCFDSSKVEAWKNMFLVFDSLEEEAQSLLNSLKDAVCDGKLDVKAVNLNNLSLVVSCFSRILWGLASVVNHIDAESSDKGKLLRWKSEPISKLNLSINIFSDFISSFLRILVLEDGQPPGSSCDAQSFQNLDFCSDPVVSGELSLDNSNAKTKSSCDKQHEILGAARTCSASFDIDDDSRMAGVGNNRSQLEDVNSSASFMAEGDLLELQCLKRHFLQGMLKGAHPESANLLRQLLVAAAAILRLNLQISSTPFSSSLMPTSVGISKFLLSQLADMVEVPQFTFVWLDGVLRYLEELGIHFPLTNPTLTRNLYADLIELHLRAIGKCISLQGKEATLASHERESSTKILDGSVGLSEVSLSHGSHCLDEFKSGLRMSFKELIKKPSDLHLLSAVQAIERALVGVQEGCTMIYEINTGSGDGGKVSSIVAGGIDCLDLVLEYVSGRKRLNVVKRHIQNFIAALVNIIVHLQSPLILYEKQISYKREDGPDPGSVILMCIEVLTRISGKHALFQMDSWHVAQSLRIPAALFQNLLQLRTSEASVPSSSAMFVDKQDSGTVASLNSFTVDRKFSIKLFAALCRLLYTILKHHKSECEQCIALLEESVRVLLHCLETVDTDLVARKCYFSWEVREGVKCASFLRRIYEEVRQQKDVFGRHAFKFLSNYIWIYSGYGPLKSGIKREIDEALKPGVYALIDACSADDLQYLHTVFGEGPCRNTLASLQHDYKLNFRYEGKHHEIVVAIQEDSMQFLVCQNRYVPLILGPVAAIFQSAPGK</sequence>
<reference evidence="1 2" key="1">
    <citation type="journal article" date="2023" name="Science">
        <title>Complex scaffold remodeling in plant triterpene biosynthesis.</title>
        <authorList>
            <person name="De La Pena R."/>
            <person name="Hodgson H."/>
            <person name="Liu J.C."/>
            <person name="Stephenson M.J."/>
            <person name="Martin A.C."/>
            <person name="Owen C."/>
            <person name="Harkess A."/>
            <person name="Leebens-Mack J."/>
            <person name="Jimenez L.E."/>
            <person name="Osbourn A."/>
            <person name="Sattely E.S."/>
        </authorList>
    </citation>
    <scope>NUCLEOTIDE SEQUENCE [LARGE SCALE GENOMIC DNA]</scope>
    <source>
        <strain evidence="2">cv. JPN11</strain>
        <tissue evidence="1">Leaf</tissue>
    </source>
</reference>
<keyword evidence="2" id="KW-1185">Reference proteome</keyword>